<dbReference type="InterPro" id="IPR050904">
    <property type="entry name" value="Adhesion/Biosynth-related"/>
</dbReference>
<feature type="domain" description="FAS1" evidence="1">
    <location>
        <begin position="314"/>
        <end position="449"/>
    </location>
</feature>
<evidence type="ECO:0000259" key="1">
    <source>
        <dbReference type="PROSITE" id="PS50213"/>
    </source>
</evidence>
<dbReference type="PANTHER" id="PTHR10900">
    <property type="entry name" value="PERIOSTIN-RELATED"/>
    <property type="match status" value="1"/>
</dbReference>
<dbReference type="EMBL" id="JBHUHR010000015">
    <property type="protein sequence ID" value="MFD2034364.1"/>
    <property type="molecule type" value="Genomic_DNA"/>
</dbReference>
<feature type="domain" description="FAS1" evidence="1">
    <location>
        <begin position="36"/>
        <end position="169"/>
    </location>
</feature>
<protein>
    <submittedName>
        <fullName evidence="2">Fasciclin domain-containing protein</fullName>
    </submittedName>
</protein>
<gene>
    <name evidence="2" type="ORF">ACFSKL_06155</name>
</gene>
<organism evidence="2 3">
    <name type="scientific">Belliella marina</name>
    <dbReference type="NCBI Taxonomy" id="1644146"/>
    <lineage>
        <taxon>Bacteria</taxon>
        <taxon>Pseudomonadati</taxon>
        <taxon>Bacteroidota</taxon>
        <taxon>Cytophagia</taxon>
        <taxon>Cytophagales</taxon>
        <taxon>Cyclobacteriaceae</taxon>
        <taxon>Belliella</taxon>
    </lineage>
</organism>
<name>A0ABW4VJT5_9BACT</name>
<dbReference type="RefSeq" id="WP_376884433.1">
    <property type="nucleotide sequence ID" value="NZ_JBHUHR010000015.1"/>
</dbReference>
<accession>A0ABW4VJT5</accession>
<proteinExistence type="predicted"/>
<dbReference type="SMART" id="SM00554">
    <property type="entry name" value="FAS1"/>
    <property type="match status" value="3"/>
</dbReference>
<feature type="domain" description="FAS1" evidence="1">
    <location>
        <begin position="172"/>
        <end position="305"/>
    </location>
</feature>
<keyword evidence="3" id="KW-1185">Reference proteome</keyword>
<dbReference type="InterPro" id="IPR036378">
    <property type="entry name" value="FAS1_dom_sf"/>
</dbReference>
<comment type="caution">
    <text evidence="2">The sequence shown here is derived from an EMBL/GenBank/DDBJ whole genome shotgun (WGS) entry which is preliminary data.</text>
</comment>
<dbReference type="Gene3D" id="2.30.180.10">
    <property type="entry name" value="FAS1 domain"/>
    <property type="match status" value="3"/>
</dbReference>
<dbReference type="InterPro" id="IPR000782">
    <property type="entry name" value="FAS1_domain"/>
</dbReference>
<reference evidence="3" key="1">
    <citation type="journal article" date="2019" name="Int. J. Syst. Evol. Microbiol.">
        <title>The Global Catalogue of Microorganisms (GCM) 10K type strain sequencing project: providing services to taxonomists for standard genome sequencing and annotation.</title>
        <authorList>
            <consortium name="The Broad Institute Genomics Platform"/>
            <consortium name="The Broad Institute Genome Sequencing Center for Infectious Disease"/>
            <person name="Wu L."/>
            <person name="Ma J."/>
        </authorList>
    </citation>
    <scope>NUCLEOTIDE SEQUENCE [LARGE SCALE GENOMIC DNA]</scope>
    <source>
        <strain evidence="3">CGMCC 1.15180</strain>
    </source>
</reference>
<dbReference type="Pfam" id="PF02469">
    <property type="entry name" value="Fasciclin"/>
    <property type="match status" value="3"/>
</dbReference>
<sequence>MKKQGLELLKRFLQVCIICFLYFSCNDTNNLPPQNEQPIIETIESLENFSLFNEAINHSGLQEALSGPGPFTVFAPNDDAFRETLKNLGISSLQNISPDDLSALLAYHVIPGRIIYNQIPSEEVETFLEGINISFSRNGSNVILNDSVQVLTRNIEARNGMIHEIDKVLFPPANSILNVVENNGFTIFLEAVEVLEMEVSLSEEGPLTLFVPTNAAFNRYLTDNEMTKDELLDSPELEDLITYHLIDGVLPASSIEAGSVPSVTEEPLFLSIAPNGAIWINGKSRLTSSNLQADNGLVHVVDYIISAPNKTLAEKLTELNSAAPPQFTHLKAALESTGLLENLDRGFEDNITVFAPTDVAFEELFDDLGVSGTGDIDTETLRRILQYHMVPNRMFSQDLREGATLPTLVSGQTLTVNLAQLQINESGLISDLLNIHGKNGVVHGIDQVLIPED</sequence>
<dbReference type="PROSITE" id="PS50213">
    <property type="entry name" value="FAS1"/>
    <property type="match status" value="3"/>
</dbReference>
<dbReference type="Proteomes" id="UP001597361">
    <property type="component" value="Unassembled WGS sequence"/>
</dbReference>
<evidence type="ECO:0000313" key="2">
    <source>
        <dbReference type="EMBL" id="MFD2034364.1"/>
    </source>
</evidence>
<dbReference type="PANTHER" id="PTHR10900:SF77">
    <property type="entry name" value="FI19380P1"/>
    <property type="match status" value="1"/>
</dbReference>
<evidence type="ECO:0000313" key="3">
    <source>
        <dbReference type="Proteomes" id="UP001597361"/>
    </source>
</evidence>
<dbReference type="SUPFAM" id="SSF82153">
    <property type="entry name" value="FAS1 domain"/>
    <property type="match status" value="3"/>
</dbReference>